<feature type="domain" description="Peptidase S49" evidence="6">
    <location>
        <begin position="136"/>
        <end position="275"/>
    </location>
</feature>
<dbReference type="GO" id="GO:0008236">
    <property type="term" value="F:serine-type peptidase activity"/>
    <property type="evidence" value="ECO:0007669"/>
    <property type="project" value="UniProtKB-KW"/>
</dbReference>
<keyword evidence="3" id="KW-0378">Hydrolase</keyword>
<gene>
    <name evidence="7" type="primary">sppA</name>
    <name evidence="7" type="ORF">Lisr_1119</name>
</gene>
<dbReference type="PATRIC" id="fig|454.4.peg.1202"/>
<reference evidence="7 8" key="1">
    <citation type="submission" date="2015-11" db="EMBL/GenBank/DDBJ databases">
        <title>Genomic analysis of 38 Legionella species identifies large and diverse effector repertoires.</title>
        <authorList>
            <person name="Burstein D."/>
            <person name="Amaro F."/>
            <person name="Zusman T."/>
            <person name="Lifshitz Z."/>
            <person name="Cohen O."/>
            <person name="Gilbert J.A."/>
            <person name="Pupko T."/>
            <person name="Shuman H.A."/>
            <person name="Segal G."/>
        </authorList>
    </citation>
    <scope>NUCLEOTIDE SEQUENCE [LARGE SCALE GENOMIC DNA]</scope>
    <source>
        <strain evidence="7 8">Bercovier 4</strain>
    </source>
</reference>
<comment type="caution">
    <text evidence="7">The sequence shown here is derived from an EMBL/GenBank/DDBJ whole genome shotgun (WGS) entry which is preliminary data.</text>
</comment>
<dbReference type="SUPFAM" id="SSF52096">
    <property type="entry name" value="ClpP/crotonase"/>
    <property type="match status" value="1"/>
</dbReference>
<keyword evidence="5" id="KW-0812">Transmembrane</keyword>
<dbReference type="CDD" id="cd07023">
    <property type="entry name" value="S49_Sppa_N_C"/>
    <property type="match status" value="1"/>
</dbReference>
<dbReference type="PANTHER" id="PTHR42987:SF8">
    <property type="entry name" value="PROTEINASE"/>
    <property type="match status" value="1"/>
</dbReference>
<name>A0A0W0W3G8_9GAMM</name>
<dbReference type="Gene3D" id="3.90.226.10">
    <property type="entry name" value="2-enoyl-CoA Hydratase, Chain A, domain 1"/>
    <property type="match status" value="1"/>
</dbReference>
<keyword evidence="2" id="KW-0645">Protease</keyword>
<feature type="transmembrane region" description="Helical" evidence="5">
    <location>
        <begin position="36"/>
        <end position="53"/>
    </location>
</feature>
<dbReference type="GO" id="GO:0006508">
    <property type="term" value="P:proteolysis"/>
    <property type="evidence" value="ECO:0007669"/>
    <property type="project" value="UniProtKB-KW"/>
</dbReference>
<dbReference type="STRING" id="454.Lisr_1119"/>
<dbReference type="InterPro" id="IPR002142">
    <property type="entry name" value="Peptidase_S49"/>
</dbReference>
<dbReference type="Gene3D" id="6.20.330.10">
    <property type="match status" value="1"/>
</dbReference>
<protein>
    <submittedName>
        <fullName evidence="7">Signal peptide peptidase</fullName>
    </submittedName>
</protein>
<keyword evidence="5" id="KW-1133">Transmembrane helix</keyword>
<dbReference type="PANTHER" id="PTHR42987">
    <property type="entry name" value="PEPTIDASE S49"/>
    <property type="match status" value="1"/>
</dbReference>
<organism evidence="7 8">
    <name type="scientific">Legionella israelensis</name>
    <dbReference type="NCBI Taxonomy" id="454"/>
    <lineage>
        <taxon>Bacteria</taxon>
        <taxon>Pseudomonadati</taxon>
        <taxon>Pseudomonadota</taxon>
        <taxon>Gammaproteobacteria</taxon>
        <taxon>Legionellales</taxon>
        <taxon>Legionellaceae</taxon>
        <taxon>Legionella</taxon>
    </lineage>
</organism>
<evidence type="ECO:0000259" key="6">
    <source>
        <dbReference type="Pfam" id="PF01343"/>
    </source>
</evidence>
<dbReference type="OrthoDB" id="9764363at2"/>
<dbReference type="InterPro" id="IPR047272">
    <property type="entry name" value="S49_SppA_C"/>
</dbReference>
<dbReference type="InterPro" id="IPR029045">
    <property type="entry name" value="ClpP/crotonase-like_dom_sf"/>
</dbReference>
<evidence type="ECO:0000256" key="1">
    <source>
        <dbReference type="ARBA" id="ARBA00008683"/>
    </source>
</evidence>
<evidence type="ECO:0000256" key="3">
    <source>
        <dbReference type="ARBA" id="ARBA00022801"/>
    </source>
</evidence>
<sequence length="319" mass="36007">MNNESSSNDKQDSQALLNTMILEYMREQRRKRRWRWLFRIFILLFIIFLFFKINQINMDDKTATILKPHAGLIDLTGTIFEGRSASSDNLVKALDNAYQNKNMKGLILRINSPGGSPVQAEYMYNSIRYYQQKYPDIKIYAVCVDACLSAGYYVASAADEIYASPVSLVGSIGVVYNGFGFVDTIDKLGMTRRLQTAGMNKAFLDPFSPEKPKDKQYLQTMLDLIHQQFISRVKEGRKSRLHIDSDTFSGLFWTGEQSLGQGLIDGFGSSGDVARVKINVDDIIDYTYKPNLFERFAKNVGTAMANELPSALGIKQGIS</sequence>
<dbReference type="RefSeq" id="WP_058501474.1">
    <property type="nucleotide sequence ID" value="NZ_CAAAJA010000001.1"/>
</dbReference>
<dbReference type="Pfam" id="PF01343">
    <property type="entry name" value="Peptidase_S49"/>
    <property type="match status" value="1"/>
</dbReference>
<evidence type="ECO:0000256" key="4">
    <source>
        <dbReference type="ARBA" id="ARBA00022825"/>
    </source>
</evidence>
<dbReference type="Proteomes" id="UP000054761">
    <property type="component" value="Unassembled WGS sequence"/>
</dbReference>
<keyword evidence="8" id="KW-1185">Reference proteome</keyword>
<keyword evidence="5" id="KW-0472">Membrane</keyword>
<evidence type="ECO:0000313" key="7">
    <source>
        <dbReference type="EMBL" id="KTD26908.1"/>
    </source>
</evidence>
<keyword evidence="4" id="KW-0720">Serine protease</keyword>
<dbReference type="EMBL" id="LNYH01000052">
    <property type="protein sequence ID" value="KTD26908.1"/>
    <property type="molecule type" value="Genomic_DNA"/>
</dbReference>
<evidence type="ECO:0000256" key="5">
    <source>
        <dbReference type="SAM" id="Phobius"/>
    </source>
</evidence>
<proteinExistence type="inferred from homology"/>
<dbReference type="AlphaFoldDB" id="A0A0W0W3G8"/>
<evidence type="ECO:0000313" key="8">
    <source>
        <dbReference type="Proteomes" id="UP000054761"/>
    </source>
</evidence>
<evidence type="ECO:0000256" key="2">
    <source>
        <dbReference type="ARBA" id="ARBA00022670"/>
    </source>
</evidence>
<accession>A0A0W0W3G8</accession>
<comment type="similarity">
    <text evidence="1">Belongs to the peptidase S49 family.</text>
</comment>